<evidence type="ECO:0000313" key="2">
    <source>
        <dbReference type="EMBL" id="EEH54810.1"/>
    </source>
</evidence>
<dbReference type="EMBL" id="GG663743">
    <property type="protein sequence ID" value="EEH54810.1"/>
    <property type="molecule type" value="Genomic_DNA"/>
</dbReference>
<proteinExistence type="predicted"/>
<dbReference type="InterPro" id="IPR029052">
    <property type="entry name" value="Metallo-depent_PP-like"/>
</dbReference>
<dbReference type="SUPFAM" id="SSF56300">
    <property type="entry name" value="Metallo-dependent phosphatases"/>
    <property type="match status" value="1"/>
</dbReference>
<keyword evidence="3" id="KW-1185">Reference proteome</keyword>
<dbReference type="PANTHER" id="PTHR47474">
    <property type="entry name" value="TYROSINE-PROTEIN PHOSPHATASE RLPH2"/>
    <property type="match status" value="1"/>
</dbReference>
<dbReference type="GeneID" id="9686344"/>
<accession>C1MZ65</accession>
<dbReference type="AlphaFoldDB" id="C1MZ65"/>
<dbReference type="PANTHER" id="PTHR47474:SF1">
    <property type="entry name" value="TYROSINE-PROTEIN PHOSPHATASE RLPH2"/>
    <property type="match status" value="1"/>
</dbReference>
<evidence type="ECO:0000313" key="3">
    <source>
        <dbReference type="Proteomes" id="UP000001876"/>
    </source>
</evidence>
<feature type="domain" description="Calcineurin-like phosphoesterase" evidence="1">
    <location>
        <begin position="12"/>
        <end position="105"/>
    </location>
</feature>
<dbReference type="Gene3D" id="3.60.21.10">
    <property type="match status" value="1"/>
</dbReference>
<dbReference type="STRING" id="564608.C1MZ65"/>
<name>C1MZ65_MICPC</name>
<dbReference type="eggNOG" id="KOG0374">
    <property type="taxonomic scope" value="Eukaryota"/>
</dbReference>
<gene>
    <name evidence="2" type="ORF">MICPUCDRAFT_19876</name>
</gene>
<sequence length="297" mass="32598">MSSAGAHRRATVLVGDVHGHRAKLVSLFENLEREIGAERLSTSRVVFLGDLVDRGPETSGVLDFIASLPAVHPSMEVRILGGNHDLGMATFCSLWRVDGGMPPPEGYVARRKEPPLWVDATDKNEHARMHLQGRRWGAFEAGTRNAFDSEATFASFGVDPGDPRRREALLSSLPESHAVLLSSLEFVVELDDVEDDMHPEVNKLIAVHAGLELERPIPEQLEALRERVIQQRWIEALQGRTNVGRPANVGVNVLVASGHHGILKTDGKWLVVDECAGLDERQLAAVVLPERAVVKSH</sequence>
<dbReference type="InterPro" id="IPR004843">
    <property type="entry name" value="Calcineurin-like_PHP"/>
</dbReference>
<dbReference type="GO" id="GO:0016787">
    <property type="term" value="F:hydrolase activity"/>
    <property type="evidence" value="ECO:0007669"/>
    <property type="project" value="InterPro"/>
</dbReference>
<dbReference type="OrthoDB" id="10267127at2759"/>
<dbReference type="KEGG" id="mpp:MICPUCDRAFT_19876"/>
<protein>
    <submittedName>
        <fullName evidence="2">Predicted protein</fullName>
    </submittedName>
</protein>
<dbReference type="Proteomes" id="UP000001876">
    <property type="component" value="Unassembled WGS sequence"/>
</dbReference>
<dbReference type="Pfam" id="PF00149">
    <property type="entry name" value="Metallophos"/>
    <property type="match status" value="1"/>
</dbReference>
<dbReference type="OMA" id="VWNIPKD"/>
<reference evidence="2 3" key="1">
    <citation type="journal article" date="2009" name="Science">
        <title>Green evolution and dynamic adaptations revealed by genomes of the marine picoeukaryotes Micromonas.</title>
        <authorList>
            <person name="Worden A.Z."/>
            <person name="Lee J.H."/>
            <person name="Mock T."/>
            <person name="Rouze P."/>
            <person name="Simmons M.P."/>
            <person name="Aerts A.L."/>
            <person name="Allen A.E."/>
            <person name="Cuvelier M.L."/>
            <person name="Derelle E."/>
            <person name="Everett M.V."/>
            <person name="Foulon E."/>
            <person name="Grimwood J."/>
            <person name="Gundlach H."/>
            <person name="Henrissat B."/>
            <person name="Napoli C."/>
            <person name="McDonald S.M."/>
            <person name="Parker M.S."/>
            <person name="Rombauts S."/>
            <person name="Salamov A."/>
            <person name="Von Dassow P."/>
            <person name="Badger J.H."/>
            <person name="Coutinho P.M."/>
            <person name="Demir E."/>
            <person name="Dubchak I."/>
            <person name="Gentemann C."/>
            <person name="Eikrem W."/>
            <person name="Gready J.E."/>
            <person name="John U."/>
            <person name="Lanier W."/>
            <person name="Lindquist E.A."/>
            <person name="Lucas S."/>
            <person name="Mayer K.F."/>
            <person name="Moreau H."/>
            <person name="Not F."/>
            <person name="Otillar R."/>
            <person name="Panaud O."/>
            <person name="Pangilinan J."/>
            <person name="Paulsen I."/>
            <person name="Piegu B."/>
            <person name="Poliakov A."/>
            <person name="Robbens S."/>
            <person name="Schmutz J."/>
            <person name="Toulza E."/>
            <person name="Wyss T."/>
            <person name="Zelensky A."/>
            <person name="Zhou K."/>
            <person name="Armbrust E.V."/>
            <person name="Bhattacharya D."/>
            <person name="Goodenough U.W."/>
            <person name="Van de Peer Y."/>
            <person name="Grigoriev I.V."/>
        </authorList>
    </citation>
    <scope>NUCLEOTIDE SEQUENCE [LARGE SCALE GENOMIC DNA]</scope>
    <source>
        <strain evidence="2 3">CCMP1545</strain>
    </source>
</reference>
<evidence type="ECO:0000259" key="1">
    <source>
        <dbReference type="Pfam" id="PF00149"/>
    </source>
</evidence>
<organism evidence="3">
    <name type="scientific">Micromonas pusilla (strain CCMP1545)</name>
    <name type="common">Picoplanktonic green alga</name>
    <dbReference type="NCBI Taxonomy" id="564608"/>
    <lineage>
        <taxon>Eukaryota</taxon>
        <taxon>Viridiplantae</taxon>
        <taxon>Chlorophyta</taxon>
        <taxon>Mamiellophyceae</taxon>
        <taxon>Mamiellales</taxon>
        <taxon>Mamiellaceae</taxon>
        <taxon>Micromonas</taxon>
    </lineage>
</organism>
<dbReference type="RefSeq" id="XP_003061160.1">
    <property type="nucleotide sequence ID" value="XM_003061114.1"/>
</dbReference>